<feature type="region of interest" description="Disordered" evidence="1">
    <location>
        <begin position="89"/>
        <end position="118"/>
    </location>
</feature>
<sequence>MDSEKRNEEVFKEEEEESAGINLAEIVGSGPHDLIDRKVLIFSEKVVMGVDQNSFPNAQANMVNINFPRPNQPRPRLDLGGCGKAVAERRARETQADPKAKGKAKMYPKMTKAPDEEPAKAIMLCSQC</sequence>
<protein>
    <submittedName>
        <fullName evidence="2">Uncharacterized protein</fullName>
    </submittedName>
</protein>
<dbReference type="AlphaFoldDB" id="A0AAD4WJ41"/>
<name>A0AAD4WJ41_PRUDU</name>
<feature type="region of interest" description="Disordered" evidence="1">
    <location>
        <begin position="1"/>
        <end position="24"/>
    </location>
</feature>
<gene>
    <name evidence="2" type="ORF">L3X38_010883</name>
</gene>
<reference evidence="2 3" key="1">
    <citation type="journal article" date="2022" name="G3 (Bethesda)">
        <title>Whole-genome sequence and methylome profiling of the almond [Prunus dulcis (Mill.) D.A. Webb] cultivar 'Nonpareil'.</title>
        <authorList>
            <person name="D'Amico-Willman K.M."/>
            <person name="Ouma W.Z."/>
            <person name="Meulia T."/>
            <person name="Sideli G.M."/>
            <person name="Gradziel T.M."/>
            <person name="Fresnedo-Ramirez J."/>
        </authorList>
    </citation>
    <scope>NUCLEOTIDE SEQUENCE [LARGE SCALE GENOMIC DNA]</scope>
    <source>
        <strain evidence="2">Clone GOH B32 T37-40</strain>
    </source>
</reference>
<evidence type="ECO:0000256" key="1">
    <source>
        <dbReference type="SAM" id="MobiDB-lite"/>
    </source>
</evidence>
<organism evidence="2 3">
    <name type="scientific">Prunus dulcis</name>
    <name type="common">Almond</name>
    <name type="synonym">Amygdalus dulcis</name>
    <dbReference type="NCBI Taxonomy" id="3755"/>
    <lineage>
        <taxon>Eukaryota</taxon>
        <taxon>Viridiplantae</taxon>
        <taxon>Streptophyta</taxon>
        <taxon>Embryophyta</taxon>
        <taxon>Tracheophyta</taxon>
        <taxon>Spermatophyta</taxon>
        <taxon>Magnoliopsida</taxon>
        <taxon>eudicotyledons</taxon>
        <taxon>Gunneridae</taxon>
        <taxon>Pentapetalae</taxon>
        <taxon>rosids</taxon>
        <taxon>fabids</taxon>
        <taxon>Rosales</taxon>
        <taxon>Rosaceae</taxon>
        <taxon>Amygdaloideae</taxon>
        <taxon>Amygdaleae</taxon>
        <taxon>Prunus</taxon>
    </lineage>
</organism>
<dbReference type="EMBL" id="JAJFAZ020000002">
    <property type="protein sequence ID" value="KAI5343007.1"/>
    <property type="molecule type" value="Genomic_DNA"/>
</dbReference>
<keyword evidence="3" id="KW-1185">Reference proteome</keyword>
<proteinExistence type="predicted"/>
<comment type="caution">
    <text evidence="2">The sequence shown here is derived from an EMBL/GenBank/DDBJ whole genome shotgun (WGS) entry which is preliminary data.</text>
</comment>
<dbReference type="Proteomes" id="UP001054821">
    <property type="component" value="Chromosome 2"/>
</dbReference>
<feature type="compositionally biased region" description="Basic and acidic residues" evidence="1">
    <location>
        <begin position="89"/>
        <end position="100"/>
    </location>
</feature>
<feature type="compositionally biased region" description="Basic and acidic residues" evidence="1">
    <location>
        <begin position="1"/>
        <end position="10"/>
    </location>
</feature>
<evidence type="ECO:0000313" key="2">
    <source>
        <dbReference type="EMBL" id="KAI5343007.1"/>
    </source>
</evidence>
<accession>A0AAD4WJ41</accession>
<evidence type="ECO:0000313" key="3">
    <source>
        <dbReference type="Proteomes" id="UP001054821"/>
    </source>
</evidence>